<reference evidence="10 11" key="1">
    <citation type="submission" date="2018-12" db="EMBL/GenBank/DDBJ databases">
        <title>Sphingomonas sp. HMF7854 Genome sequencing and assembly.</title>
        <authorList>
            <person name="Cha I."/>
            <person name="Kang H."/>
            <person name="Kim H."/>
            <person name="Kang J."/>
            <person name="Joh K."/>
        </authorList>
    </citation>
    <scope>NUCLEOTIDE SEQUENCE [LARGE SCALE GENOMIC DNA]</scope>
    <source>
        <strain evidence="10 11">HMF7854</strain>
    </source>
</reference>
<comment type="catalytic activity">
    <reaction evidence="6">
        <text>L,L-cystathionine + H2O = L-homocysteine + pyruvate + NH4(+)</text>
        <dbReference type="Rhea" id="RHEA:13965"/>
        <dbReference type="ChEBI" id="CHEBI:15361"/>
        <dbReference type="ChEBI" id="CHEBI:15377"/>
        <dbReference type="ChEBI" id="CHEBI:28938"/>
        <dbReference type="ChEBI" id="CHEBI:58161"/>
        <dbReference type="ChEBI" id="CHEBI:58199"/>
    </reaction>
</comment>
<gene>
    <name evidence="10" type="ORF">HMF7854_12875</name>
</gene>
<dbReference type="SUPFAM" id="SSF53383">
    <property type="entry name" value="PLP-dependent transferases"/>
    <property type="match status" value="1"/>
</dbReference>
<keyword evidence="3 8" id="KW-0663">Pyridoxal phosphate</keyword>
<comment type="cofactor">
    <cofactor evidence="1 9">
        <name>pyridoxal 5'-phosphate</name>
        <dbReference type="ChEBI" id="CHEBI:597326"/>
    </cofactor>
</comment>
<organism evidence="10 11">
    <name type="scientific">Sphingomonas ginkgonis</name>
    <dbReference type="NCBI Taxonomy" id="2315330"/>
    <lineage>
        <taxon>Bacteria</taxon>
        <taxon>Pseudomonadati</taxon>
        <taxon>Pseudomonadota</taxon>
        <taxon>Alphaproteobacteria</taxon>
        <taxon>Sphingomonadales</taxon>
        <taxon>Sphingomonadaceae</taxon>
        <taxon>Sphingomonas</taxon>
    </lineage>
</organism>
<evidence type="ECO:0000313" key="11">
    <source>
        <dbReference type="Proteomes" id="UP000274661"/>
    </source>
</evidence>
<dbReference type="GO" id="GO:0030170">
    <property type="term" value="F:pyridoxal phosphate binding"/>
    <property type="evidence" value="ECO:0007669"/>
    <property type="project" value="InterPro"/>
</dbReference>
<comment type="caution">
    <text evidence="10">The sequence shown here is derived from an EMBL/GenBank/DDBJ whole genome shotgun (WGS) entry which is preliminary data.</text>
</comment>
<dbReference type="PIRSF" id="PIRSF001434">
    <property type="entry name" value="CGS"/>
    <property type="match status" value="1"/>
</dbReference>
<evidence type="ECO:0000256" key="5">
    <source>
        <dbReference type="ARBA" id="ARBA00046315"/>
    </source>
</evidence>
<dbReference type="PANTHER" id="PTHR43500:SF1">
    <property type="entry name" value="CYSTATHIONINE BETA-LYASE-RELATED"/>
    <property type="match status" value="1"/>
</dbReference>
<name>A0A429VCL2_9SPHN</name>
<evidence type="ECO:0000256" key="2">
    <source>
        <dbReference type="ARBA" id="ARBA00009077"/>
    </source>
</evidence>
<dbReference type="InterPro" id="IPR015421">
    <property type="entry name" value="PyrdxlP-dep_Trfase_major"/>
</dbReference>
<proteinExistence type="inferred from homology"/>
<dbReference type="RefSeq" id="WP_126719525.1">
    <property type="nucleotide sequence ID" value="NZ_RWJF01000001.1"/>
</dbReference>
<evidence type="ECO:0000256" key="3">
    <source>
        <dbReference type="ARBA" id="ARBA00022898"/>
    </source>
</evidence>
<dbReference type="GO" id="GO:0019346">
    <property type="term" value="P:transsulfuration"/>
    <property type="evidence" value="ECO:0007669"/>
    <property type="project" value="InterPro"/>
</dbReference>
<evidence type="ECO:0000256" key="1">
    <source>
        <dbReference type="ARBA" id="ARBA00001933"/>
    </source>
</evidence>
<dbReference type="NCBIfam" id="NF005456">
    <property type="entry name" value="PRK07050.1"/>
    <property type="match status" value="1"/>
</dbReference>
<dbReference type="InterPro" id="IPR000277">
    <property type="entry name" value="Cys/Met-Metab_PyrdxlP-dep_enz"/>
</dbReference>
<evidence type="ECO:0000256" key="4">
    <source>
        <dbReference type="ARBA" id="ARBA00023239"/>
    </source>
</evidence>
<feature type="modified residue" description="N6-(pyridoxal phosphate)lysine" evidence="8">
    <location>
        <position position="205"/>
    </location>
</feature>
<keyword evidence="11" id="KW-1185">Reference proteome</keyword>
<dbReference type="EMBL" id="RWJF01000001">
    <property type="protein sequence ID" value="RST31626.1"/>
    <property type="molecule type" value="Genomic_DNA"/>
</dbReference>
<dbReference type="NCBIfam" id="TIGR01324">
    <property type="entry name" value="cysta_beta_ly_B"/>
    <property type="match status" value="1"/>
</dbReference>
<evidence type="ECO:0000256" key="9">
    <source>
        <dbReference type="RuleBase" id="RU362118"/>
    </source>
</evidence>
<dbReference type="InterPro" id="IPR054542">
    <property type="entry name" value="Cys_met_metab_PP"/>
</dbReference>
<dbReference type="PANTHER" id="PTHR43500">
    <property type="entry name" value="CYSTATHIONINE BETA-LYASE-RELATED"/>
    <property type="match status" value="1"/>
</dbReference>
<keyword evidence="4 10" id="KW-0456">Lyase</keyword>
<dbReference type="Pfam" id="PF01053">
    <property type="entry name" value="Cys_Met_Meta_PP"/>
    <property type="match status" value="1"/>
</dbReference>
<dbReference type="InterPro" id="IPR006233">
    <property type="entry name" value="Cys_b_lyase_bac"/>
</dbReference>
<dbReference type="PROSITE" id="PS00868">
    <property type="entry name" value="CYS_MET_METAB_PP"/>
    <property type="match status" value="1"/>
</dbReference>
<dbReference type="OrthoDB" id="9790858at2"/>
<protein>
    <submittedName>
        <fullName evidence="10">Cystathionine beta-lyase</fullName>
        <ecNumber evidence="10">4.4.1.8</ecNumber>
    </submittedName>
</protein>
<dbReference type="Proteomes" id="UP000274661">
    <property type="component" value="Unassembled WGS sequence"/>
</dbReference>
<evidence type="ECO:0000256" key="7">
    <source>
        <dbReference type="ARBA" id="ARBA00047625"/>
    </source>
</evidence>
<dbReference type="InterPro" id="IPR015424">
    <property type="entry name" value="PyrdxlP-dep_Trfase"/>
</dbReference>
<evidence type="ECO:0000313" key="10">
    <source>
        <dbReference type="EMBL" id="RST31626.1"/>
    </source>
</evidence>
<comment type="catalytic activity">
    <reaction evidence="7">
        <text>an S-substituted L-cysteine + H2O = a thiol + pyruvate + NH4(+)</text>
        <dbReference type="Rhea" id="RHEA:18121"/>
        <dbReference type="ChEBI" id="CHEBI:15361"/>
        <dbReference type="ChEBI" id="CHEBI:15377"/>
        <dbReference type="ChEBI" id="CHEBI:28938"/>
        <dbReference type="ChEBI" id="CHEBI:29256"/>
        <dbReference type="ChEBI" id="CHEBI:58717"/>
        <dbReference type="EC" id="4.4.1.13"/>
    </reaction>
</comment>
<dbReference type="FunFam" id="3.40.640.10:FF:000046">
    <property type="entry name" value="Cystathionine gamma-lyase"/>
    <property type="match status" value="1"/>
</dbReference>
<sequence length="386" mass="42307">MARDWRTRLIHSEARAPAGFRSMTTPVHRGSTTFFETAEEVCDGSDQDNPYRYGIYGTPTTLELAARMAELEGGTDAIIVPSGLASISLVWLALTQAGGHVLVPENAYGPNPLLAHKLMSRFGVETQTYKHDIGDGIAWLIRDNTQLIWTETPGSVTMEVQDVKGIAEAARDRNVPVALDNTYGAGVFYNGFEHGADIVIQALTKYVGGHSDLLLGSVTVRDAALLARLRDAYNWLGLSVSPDECSLALRGFKTLAVRLDHLERATLEVARWCAEQPEIEQVLHPALPGCPGHEIWKRDFSGSASIFSIVFCDGFSRERLLAFVDRLELFRIGFSWGGAGSLVMPYFGPNRATKLYGERLVRFNIGLESPADLVADLQQGLAALRD</sequence>
<comment type="pathway">
    <text evidence="5">Amino-acid biosynthesis; L-methionine biosynthesis via de novo pathway; L-homocysteine from L-cystathionine: step 1/1.</text>
</comment>
<dbReference type="EC" id="4.4.1.8" evidence="10"/>
<evidence type="ECO:0000256" key="8">
    <source>
        <dbReference type="PIRSR" id="PIRSR001434-2"/>
    </source>
</evidence>
<dbReference type="Gene3D" id="3.40.640.10">
    <property type="entry name" value="Type I PLP-dependent aspartate aminotransferase-like (Major domain)"/>
    <property type="match status" value="1"/>
</dbReference>
<dbReference type="InterPro" id="IPR015422">
    <property type="entry name" value="PyrdxlP-dep_Trfase_small"/>
</dbReference>
<comment type="similarity">
    <text evidence="2 9">Belongs to the trans-sulfuration enzymes family.</text>
</comment>
<dbReference type="GO" id="GO:0019450">
    <property type="term" value="P:L-cysteine catabolic process to pyruvate"/>
    <property type="evidence" value="ECO:0007669"/>
    <property type="project" value="TreeGrafter"/>
</dbReference>
<dbReference type="AlphaFoldDB" id="A0A429VCL2"/>
<evidence type="ECO:0000256" key="6">
    <source>
        <dbReference type="ARBA" id="ARBA00047517"/>
    </source>
</evidence>
<accession>A0A429VCL2</accession>
<dbReference type="GO" id="GO:0047804">
    <property type="term" value="F:cysteine-S-conjugate beta-lyase activity"/>
    <property type="evidence" value="ECO:0007669"/>
    <property type="project" value="UniProtKB-EC"/>
</dbReference>
<dbReference type="Gene3D" id="3.90.1150.10">
    <property type="entry name" value="Aspartate Aminotransferase, domain 1"/>
    <property type="match status" value="1"/>
</dbReference>